<dbReference type="KEGG" id="psuu:Psuf_069330"/>
<dbReference type="SUPFAM" id="SSF52540">
    <property type="entry name" value="P-loop containing nucleoside triphosphate hydrolases"/>
    <property type="match status" value="1"/>
</dbReference>
<evidence type="ECO:0000313" key="7">
    <source>
        <dbReference type="Proteomes" id="UP000503011"/>
    </source>
</evidence>
<dbReference type="PANTHER" id="PTHR43776">
    <property type="entry name" value="TRANSPORT ATP-BINDING PROTEIN"/>
    <property type="match status" value="1"/>
</dbReference>
<dbReference type="InterPro" id="IPR017871">
    <property type="entry name" value="ABC_transporter-like_CS"/>
</dbReference>
<dbReference type="PANTHER" id="PTHR43776:SF7">
    <property type="entry name" value="D,D-DIPEPTIDE TRANSPORT ATP-BINDING PROTEIN DDPF-RELATED"/>
    <property type="match status" value="1"/>
</dbReference>
<evidence type="ECO:0000256" key="2">
    <source>
        <dbReference type="ARBA" id="ARBA00022448"/>
    </source>
</evidence>
<feature type="domain" description="ABC transporter" evidence="5">
    <location>
        <begin position="6"/>
        <end position="248"/>
    </location>
</feature>
<evidence type="ECO:0000256" key="3">
    <source>
        <dbReference type="ARBA" id="ARBA00022741"/>
    </source>
</evidence>
<evidence type="ECO:0000256" key="4">
    <source>
        <dbReference type="ARBA" id="ARBA00022840"/>
    </source>
</evidence>
<dbReference type="InterPro" id="IPR050319">
    <property type="entry name" value="ABC_transp_ATP-bind"/>
</dbReference>
<keyword evidence="7" id="KW-1185">Reference proteome</keyword>
<evidence type="ECO:0000256" key="1">
    <source>
        <dbReference type="ARBA" id="ARBA00005417"/>
    </source>
</evidence>
<dbReference type="Gene3D" id="3.40.50.300">
    <property type="entry name" value="P-loop containing nucleotide triphosphate hydrolases"/>
    <property type="match status" value="1"/>
</dbReference>
<keyword evidence="4 6" id="KW-0067">ATP-binding</keyword>
<comment type="similarity">
    <text evidence="1">Belongs to the ABC transporter superfamily.</text>
</comment>
<name>A0A6F8YTZ4_9ACTN</name>
<dbReference type="RefSeq" id="WP_197946107.1">
    <property type="nucleotide sequence ID" value="NZ_AP022871.1"/>
</dbReference>
<dbReference type="PROSITE" id="PS00211">
    <property type="entry name" value="ABC_TRANSPORTER_1"/>
    <property type="match status" value="1"/>
</dbReference>
<evidence type="ECO:0000259" key="5">
    <source>
        <dbReference type="PROSITE" id="PS50893"/>
    </source>
</evidence>
<dbReference type="Proteomes" id="UP000503011">
    <property type="component" value="Chromosome"/>
</dbReference>
<dbReference type="Pfam" id="PF00005">
    <property type="entry name" value="ABC_tran"/>
    <property type="match status" value="1"/>
</dbReference>
<keyword evidence="3" id="KW-0547">Nucleotide-binding</keyword>
<dbReference type="InterPro" id="IPR003439">
    <property type="entry name" value="ABC_transporter-like_ATP-bd"/>
</dbReference>
<reference evidence="6 7" key="1">
    <citation type="submission" date="2020-03" db="EMBL/GenBank/DDBJ databases">
        <title>Whole genome shotgun sequence of Phytohabitans suffuscus NBRC 105367.</title>
        <authorList>
            <person name="Komaki H."/>
            <person name="Tamura T."/>
        </authorList>
    </citation>
    <scope>NUCLEOTIDE SEQUENCE [LARGE SCALE GENOMIC DNA]</scope>
    <source>
        <strain evidence="6 7">NBRC 105367</strain>
    </source>
</reference>
<accession>A0A6F8YTZ4</accession>
<protein>
    <submittedName>
        <fullName evidence="6">ABC transporter ATP-binding protein</fullName>
    </submittedName>
</protein>
<dbReference type="PROSITE" id="PS50893">
    <property type="entry name" value="ABC_TRANSPORTER_2"/>
    <property type="match status" value="1"/>
</dbReference>
<dbReference type="SMART" id="SM00382">
    <property type="entry name" value="AAA"/>
    <property type="match status" value="1"/>
</dbReference>
<dbReference type="EMBL" id="AP022871">
    <property type="protein sequence ID" value="BCB89620.1"/>
    <property type="molecule type" value="Genomic_DNA"/>
</dbReference>
<dbReference type="GO" id="GO:0055085">
    <property type="term" value="P:transmembrane transport"/>
    <property type="evidence" value="ECO:0007669"/>
    <property type="project" value="UniProtKB-ARBA"/>
</dbReference>
<evidence type="ECO:0000313" key="6">
    <source>
        <dbReference type="EMBL" id="BCB89620.1"/>
    </source>
</evidence>
<dbReference type="AlphaFoldDB" id="A0A6F8YTZ4"/>
<reference evidence="6 7" key="2">
    <citation type="submission" date="2020-03" db="EMBL/GenBank/DDBJ databases">
        <authorList>
            <person name="Ichikawa N."/>
            <person name="Kimura A."/>
            <person name="Kitahashi Y."/>
            <person name="Uohara A."/>
        </authorList>
    </citation>
    <scope>NUCLEOTIDE SEQUENCE [LARGE SCALE GENOMIC DNA]</scope>
    <source>
        <strain evidence="6 7">NBRC 105367</strain>
    </source>
</reference>
<gene>
    <name evidence="6" type="ORF">Psuf_069330</name>
</gene>
<dbReference type="InterPro" id="IPR003593">
    <property type="entry name" value="AAA+_ATPase"/>
</dbReference>
<dbReference type="GO" id="GO:0016887">
    <property type="term" value="F:ATP hydrolysis activity"/>
    <property type="evidence" value="ECO:0007669"/>
    <property type="project" value="InterPro"/>
</dbReference>
<dbReference type="GO" id="GO:0005524">
    <property type="term" value="F:ATP binding"/>
    <property type="evidence" value="ECO:0007669"/>
    <property type="project" value="UniProtKB-KW"/>
</dbReference>
<sequence>MTAPLLQARHLVKRYGRGARSVVAVDGVDFTLHRGEILGIVGESGSGKSTLGRILLKLTAPTSGEVWLDGSRVDRLSERAFRPYRRTIQAVFQQPQAAFDPRWTVRRSIEEFHLLRGEPRSGAAATIEALAREVRLDPALLDRLPGQVSGGQLQRLSIARALAARPALLVLDEPTSALDVSIRAQIVRLLLALRDEERLTYVLISHDMEVIRAMATRVAVMRHGVWVEEGPAERVLGAPAHPYTKKLLAAADAGMDLIRPGRGR</sequence>
<dbReference type="InterPro" id="IPR027417">
    <property type="entry name" value="P-loop_NTPase"/>
</dbReference>
<organism evidence="6 7">
    <name type="scientific">Phytohabitans suffuscus</name>
    <dbReference type="NCBI Taxonomy" id="624315"/>
    <lineage>
        <taxon>Bacteria</taxon>
        <taxon>Bacillati</taxon>
        <taxon>Actinomycetota</taxon>
        <taxon>Actinomycetes</taxon>
        <taxon>Micromonosporales</taxon>
        <taxon>Micromonosporaceae</taxon>
    </lineage>
</organism>
<proteinExistence type="inferred from homology"/>
<dbReference type="CDD" id="cd03257">
    <property type="entry name" value="ABC_NikE_OppD_transporters"/>
    <property type="match status" value="1"/>
</dbReference>
<keyword evidence="2" id="KW-0813">Transport</keyword>